<evidence type="ECO:0000256" key="5">
    <source>
        <dbReference type="ARBA" id="ARBA00022525"/>
    </source>
</evidence>
<dbReference type="InterPro" id="IPR004898">
    <property type="entry name" value="Pectate_lyase_PlyH/PlyE-like"/>
</dbReference>
<evidence type="ECO:0000256" key="3">
    <source>
        <dbReference type="ARBA" id="ARBA00004613"/>
    </source>
</evidence>
<dbReference type="Proteomes" id="UP000242519">
    <property type="component" value="Unassembled WGS sequence"/>
</dbReference>
<proteinExistence type="inferred from homology"/>
<dbReference type="InParanoid" id="A0A218Z5L3"/>
<sequence length="246" mass="25880">MKFSSTAFTSTLVLMATAQVLNIPRRTGSIISLSAPMNITGHRDFNNEEYDRGIPCNSDDDTGSASAVFILAPGASISNVIIGADALEGVHCLGACTLSNVWFRDVCEDAISILGTGTVAIKGGGAQNAFDKVIQHNGQGLVSVDDFTVINAGKVFRSCGNCSKQYGPRSINFYGLKAYNVTADIAGINSNYDDVLTIDKSCGSDIANVCQEFKGVLKSEGIPSPLLNSTDNCRGKQGKLPTLPPC</sequence>
<dbReference type="InterPro" id="IPR012334">
    <property type="entry name" value="Pectin_lyas_fold"/>
</dbReference>
<dbReference type="EC" id="4.2.2.2" evidence="10"/>
<evidence type="ECO:0000256" key="7">
    <source>
        <dbReference type="ARBA" id="ARBA00022837"/>
    </source>
</evidence>
<keyword evidence="8 10" id="KW-0456">Lyase</keyword>
<keyword evidence="6 10" id="KW-0732">Signal</keyword>
<dbReference type="GO" id="GO:0005576">
    <property type="term" value="C:extracellular region"/>
    <property type="evidence" value="ECO:0007669"/>
    <property type="project" value="UniProtKB-SubCell"/>
</dbReference>
<dbReference type="STRING" id="503106.A0A218Z5L3"/>
<comment type="catalytic activity">
    <reaction evidence="1 10">
        <text>Eliminative cleavage of (1-&gt;4)-alpha-D-galacturonan to give oligosaccharides with 4-deoxy-alpha-D-galact-4-enuronosyl groups at their non-reducing ends.</text>
        <dbReference type="EC" id="4.2.2.2"/>
    </reaction>
</comment>
<dbReference type="AlphaFoldDB" id="A0A218Z5L3"/>
<keyword evidence="7 10" id="KW-0106">Calcium</keyword>
<comment type="subcellular location">
    <subcellularLocation>
        <location evidence="3 10">Secreted</location>
    </subcellularLocation>
</comment>
<comment type="cofactor">
    <cofactor evidence="2 10">
        <name>Ca(2+)</name>
        <dbReference type="ChEBI" id="CHEBI:29108"/>
    </cofactor>
</comment>
<keyword evidence="5 10" id="KW-0964">Secreted</keyword>
<feature type="chain" id="PRO_5025093401" description="Pectate lyase" evidence="10">
    <location>
        <begin position="19"/>
        <end position="246"/>
    </location>
</feature>
<dbReference type="InterPro" id="IPR011050">
    <property type="entry name" value="Pectin_lyase_fold/virulence"/>
</dbReference>
<keyword evidence="12" id="KW-1185">Reference proteome</keyword>
<evidence type="ECO:0000256" key="8">
    <source>
        <dbReference type="ARBA" id="ARBA00023239"/>
    </source>
</evidence>
<evidence type="ECO:0000256" key="1">
    <source>
        <dbReference type="ARBA" id="ARBA00000695"/>
    </source>
</evidence>
<dbReference type="PANTHER" id="PTHR33407">
    <property type="entry name" value="PECTATE LYASE F-RELATED"/>
    <property type="match status" value="1"/>
</dbReference>
<evidence type="ECO:0000313" key="11">
    <source>
        <dbReference type="EMBL" id="OWP02994.1"/>
    </source>
</evidence>
<evidence type="ECO:0000256" key="9">
    <source>
        <dbReference type="ARBA" id="ARBA00025679"/>
    </source>
</evidence>
<dbReference type="GO" id="GO:0045490">
    <property type="term" value="P:pectin catabolic process"/>
    <property type="evidence" value="ECO:0007669"/>
    <property type="project" value="TreeGrafter"/>
</dbReference>
<reference evidence="11 12" key="1">
    <citation type="submission" date="2017-04" db="EMBL/GenBank/DDBJ databases">
        <title>Draft genome sequence of Marssonina coronaria NL1: causal agent of apple blotch.</title>
        <authorList>
            <person name="Cheng Q."/>
        </authorList>
    </citation>
    <scope>NUCLEOTIDE SEQUENCE [LARGE SCALE GENOMIC DNA]</scope>
    <source>
        <strain evidence="11 12">NL1</strain>
    </source>
</reference>
<evidence type="ECO:0000256" key="4">
    <source>
        <dbReference type="ARBA" id="ARBA00006463"/>
    </source>
</evidence>
<dbReference type="PANTHER" id="PTHR33407:SF9">
    <property type="entry name" value="PECTATE LYASE F-RELATED"/>
    <property type="match status" value="1"/>
</dbReference>
<dbReference type="Gene3D" id="2.160.20.10">
    <property type="entry name" value="Single-stranded right-handed beta-helix, Pectin lyase-like"/>
    <property type="match status" value="1"/>
</dbReference>
<evidence type="ECO:0000256" key="6">
    <source>
        <dbReference type="ARBA" id="ARBA00022729"/>
    </source>
</evidence>
<feature type="signal peptide" evidence="10">
    <location>
        <begin position="1"/>
        <end position="18"/>
    </location>
</feature>
<name>A0A218Z5L3_9HELO</name>
<organism evidence="11 12">
    <name type="scientific">Diplocarpon coronariae</name>
    <dbReference type="NCBI Taxonomy" id="2795749"/>
    <lineage>
        <taxon>Eukaryota</taxon>
        <taxon>Fungi</taxon>
        <taxon>Dikarya</taxon>
        <taxon>Ascomycota</taxon>
        <taxon>Pezizomycotina</taxon>
        <taxon>Leotiomycetes</taxon>
        <taxon>Helotiales</taxon>
        <taxon>Drepanopezizaceae</taxon>
        <taxon>Diplocarpon</taxon>
    </lineage>
</organism>
<evidence type="ECO:0000256" key="10">
    <source>
        <dbReference type="RuleBase" id="RU367009"/>
    </source>
</evidence>
<gene>
    <name evidence="11" type="ORF">B2J93_3620</name>
</gene>
<comment type="function">
    <text evidence="9 10">Pectinolytic enzyme consist of four classes of enzymes: pectin lyase, polygalacturonase, pectin methylesterase and rhamnogalacturonase. Among pectinolytic enzymes, pectin lyase is the most important in depolymerization of pectin, since it cleaves internal glycosidic bonds of highly methylated pectins. Favors pectate, the anion, over pectin, the methyl ester.</text>
</comment>
<comment type="similarity">
    <text evidence="4 10">Belongs to the polysaccharide lyase 3 family.</text>
</comment>
<dbReference type="EMBL" id="MZNU01000202">
    <property type="protein sequence ID" value="OWP02994.1"/>
    <property type="molecule type" value="Genomic_DNA"/>
</dbReference>
<accession>A0A218Z5L3</accession>
<evidence type="ECO:0000256" key="2">
    <source>
        <dbReference type="ARBA" id="ARBA00001913"/>
    </source>
</evidence>
<dbReference type="SUPFAM" id="SSF51126">
    <property type="entry name" value="Pectin lyase-like"/>
    <property type="match status" value="1"/>
</dbReference>
<protein>
    <recommendedName>
        <fullName evidence="10">Pectate lyase</fullName>
        <ecNumber evidence="10">4.2.2.2</ecNumber>
    </recommendedName>
</protein>
<evidence type="ECO:0000313" key="12">
    <source>
        <dbReference type="Proteomes" id="UP000242519"/>
    </source>
</evidence>
<comment type="caution">
    <text evidence="11">The sequence shown here is derived from an EMBL/GenBank/DDBJ whole genome shotgun (WGS) entry which is preliminary data.</text>
</comment>
<dbReference type="OrthoDB" id="441042at2759"/>
<dbReference type="GO" id="GO:0030570">
    <property type="term" value="F:pectate lyase activity"/>
    <property type="evidence" value="ECO:0007669"/>
    <property type="project" value="UniProtKB-UniRule"/>
</dbReference>
<dbReference type="Pfam" id="PF03211">
    <property type="entry name" value="Pectate_lyase"/>
    <property type="match status" value="1"/>
</dbReference>